<protein>
    <recommendedName>
        <fullName evidence="3">Lipoprotein</fullName>
    </recommendedName>
</protein>
<proteinExistence type="predicted"/>
<organism evidence="1 2">
    <name type="scientific">Frischella japonica</name>
    <dbReference type="NCBI Taxonomy" id="2741544"/>
    <lineage>
        <taxon>Bacteria</taxon>
        <taxon>Pseudomonadati</taxon>
        <taxon>Pseudomonadota</taxon>
        <taxon>Gammaproteobacteria</taxon>
        <taxon>Orbales</taxon>
        <taxon>Orbaceae</taxon>
        <taxon>Frischella</taxon>
    </lineage>
</organism>
<comment type="caution">
    <text evidence="1">The sequence shown here is derived from an EMBL/GenBank/DDBJ whole genome shotgun (WGS) entry which is preliminary data.</text>
</comment>
<dbReference type="EMBL" id="JABURY010000017">
    <property type="protein sequence ID" value="MBC9131326.1"/>
    <property type="molecule type" value="Genomic_DNA"/>
</dbReference>
<dbReference type="RefSeq" id="WP_187755773.1">
    <property type="nucleotide sequence ID" value="NZ_JABURY010000017.1"/>
</dbReference>
<gene>
    <name evidence="1" type="ORF">FcAc13_08390</name>
</gene>
<accession>A0ABR7QZ43</accession>
<evidence type="ECO:0000313" key="1">
    <source>
        <dbReference type="EMBL" id="MBC9131326.1"/>
    </source>
</evidence>
<keyword evidence="2" id="KW-1185">Reference proteome</keyword>
<dbReference type="PROSITE" id="PS51257">
    <property type="entry name" value="PROKAR_LIPOPROTEIN"/>
    <property type="match status" value="1"/>
</dbReference>
<dbReference type="Proteomes" id="UP000651208">
    <property type="component" value="Unassembled WGS sequence"/>
</dbReference>
<name>A0ABR7QZ43_9GAMM</name>
<evidence type="ECO:0008006" key="3">
    <source>
        <dbReference type="Google" id="ProtNLM"/>
    </source>
</evidence>
<reference evidence="1 2" key="1">
    <citation type="submission" date="2020-06" db="EMBL/GenBank/DDBJ databases">
        <title>Frischella cerana isolated from Apis cerana gut homogenate.</title>
        <authorList>
            <person name="Wolter L.A."/>
            <person name="Suenami S."/>
            <person name="Miyazaki R."/>
        </authorList>
    </citation>
    <scope>NUCLEOTIDE SEQUENCE [LARGE SCALE GENOMIC DNA]</scope>
    <source>
        <strain evidence="1 2">Ac13</strain>
    </source>
</reference>
<evidence type="ECO:0000313" key="2">
    <source>
        <dbReference type="Proteomes" id="UP000651208"/>
    </source>
</evidence>
<sequence>MKRIFLVGLIGLFLTGCGDKCDSDVGAFVMSQNFVKKKLKYPSSAVFPYIDDSAVYVYGDIDKEGLEICEYSVHGYVESKNSFGVMVNNKYTVDLKYNVKNDTWSATQVFIQ</sequence>